<dbReference type="InterPro" id="IPR006680">
    <property type="entry name" value="Amidohydro-rel"/>
</dbReference>
<dbReference type="OrthoDB" id="194468at2759"/>
<dbReference type="SUPFAM" id="SSF51338">
    <property type="entry name" value="Composite domain of metallo-dependent hydrolases"/>
    <property type="match status" value="1"/>
</dbReference>
<organism evidence="3 4">
    <name type="scientific">Hapsidospora chrysogenum (strain ATCC 11550 / CBS 779.69 / DSM 880 / IAM 14645 / JCM 23072 / IMI 49137)</name>
    <name type="common">Acremonium chrysogenum</name>
    <dbReference type="NCBI Taxonomy" id="857340"/>
    <lineage>
        <taxon>Eukaryota</taxon>
        <taxon>Fungi</taxon>
        <taxon>Dikarya</taxon>
        <taxon>Ascomycota</taxon>
        <taxon>Pezizomycotina</taxon>
        <taxon>Sordariomycetes</taxon>
        <taxon>Hypocreomycetidae</taxon>
        <taxon>Hypocreales</taxon>
        <taxon>Bionectriaceae</taxon>
        <taxon>Hapsidospora</taxon>
    </lineage>
</organism>
<evidence type="ECO:0000256" key="1">
    <source>
        <dbReference type="SAM" id="MobiDB-lite"/>
    </source>
</evidence>
<dbReference type="Gene3D" id="2.30.40.10">
    <property type="entry name" value="Urease, subunit C, domain 1"/>
    <property type="match status" value="1"/>
</dbReference>
<feature type="domain" description="Amidohydrolase-related" evidence="2">
    <location>
        <begin position="251"/>
        <end position="569"/>
    </location>
</feature>
<comment type="caution">
    <text evidence="3">The sequence shown here is derived from an EMBL/GenBank/DDBJ whole genome shotgun (WGS) entry which is preliminary data.</text>
</comment>
<accession>A0A086TEB6</accession>
<dbReference type="EMBL" id="JPKY01000007">
    <property type="protein sequence ID" value="KFH47698.1"/>
    <property type="molecule type" value="Genomic_DNA"/>
</dbReference>
<dbReference type="InterPro" id="IPR051781">
    <property type="entry name" value="Metallo-dep_Hydrolase"/>
</dbReference>
<dbReference type="GO" id="GO:0016810">
    <property type="term" value="F:hydrolase activity, acting on carbon-nitrogen (but not peptide) bonds"/>
    <property type="evidence" value="ECO:0007669"/>
    <property type="project" value="InterPro"/>
</dbReference>
<feature type="region of interest" description="Disordered" evidence="1">
    <location>
        <begin position="1"/>
        <end position="123"/>
    </location>
</feature>
<gene>
    <name evidence="3" type="ORF">ACRE_013090</name>
</gene>
<dbReference type="PANTHER" id="PTHR43135:SF3">
    <property type="entry name" value="ALPHA-D-RIBOSE 1-METHYLPHOSPHONATE 5-TRIPHOSPHATE DIPHOSPHATASE"/>
    <property type="match status" value="1"/>
</dbReference>
<dbReference type="InterPro" id="IPR011059">
    <property type="entry name" value="Metal-dep_hydrolase_composite"/>
</dbReference>
<reference evidence="4" key="1">
    <citation type="journal article" date="2014" name="Genome Announc.">
        <title>Genome sequence and annotation of Acremonium chrysogenum, producer of the beta-lactam antibiotic cephalosporin C.</title>
        <authorList>
            <person name="Terfehr D."/>
            <person name="Dahlmann T.A."/>
            <person name="Specht T."/>
            <person name="Zadra I."/>
            <person name="Kuernsteiner H."/>
            <person name="Kueck U."/>
        </authorList>
    </citation>
    <scope>NUCLEOTIDE SEQUENCE [LARGE SCALE GENOMIC DNA]</scope>
    <source>
        <strain evidence="4">ATCC 11550 / CBS 779.69 / DSM 880 / IAM 14645 / JCM 23072 / IMI 49137</strain>
    </source>
</reference>
<evidence type="ECO:0000313" key="3">
    <source>
        <dbReference type="EMBL" id="KFH47698.1"/>
    </source>
</evidence>
<sequence length="572" mass="61240">MENNQVPSHRNTPDPNINKDLGSAAASTVRDELREKTVQQATAWANSHRYPGATHQQHTTRSDDKRRSRSPNPHERARRHRSRSPHPDQGGLGRRLAFPTPDETLGRSGSQSQADKAATMRPAGDIYARTTASVTTGADVVATSQRSATNTTGIGTREGPVTLILADLLIPGRGEPIRDGALASRNGKIEWVGRQDNIPATLQEEKKNAVSVPVLMPGLWDCCCYYLGLRGGLRMGTLGSHALLGAITAAELKATLQAGYTSVREWGGFAGQVKPAVEQGVLWGPNIYSSHSPIYITEKIEGKEDSLLDVAAVATPTGKVLANISIPCVPCHDLDQCVKSVSELIHRGASFISIFSRDTGGKTLSRQVIQAIIQEAAKSDRSVGARFFDGAAIKEALKAGLATIDNLLFIDQQTIELMEGSGALLISRQHCLGIFDADVLSGLPAEAAHRYRIDSQSIKHTFARALKSGVKIALGSGLVSSNNQDSKSLHGHNAHELVHAVEAGMTPLQAIECATANGPMTLGAMAPLSGQLKVGYDADFLLLKKNPLDDVSVLTHQENILCVYKGGKPCYF</sequence>
<proteinExistence type="predicted"/>
<dbReference type="Proteomes" id="UP000029964">
    <property type="component" value="Unassembled WGS sequence"/>
</dbReference>
<dbReference type="Pfam" id="PF01979">
    <property type="entry name" value="Amidohydro_1"/>
    <property type="match status" value="1"/>
</dbReference>
<dbReference type="Gene3D" id="3.20.20.140">
    <property type="entry name" value="Metal-dependent hydrolases"/>
    <property type="match status" value="1"/>
</dbReference>
<dbReference type="PANTHER" id="PTHR43135">
    <property type="entry name" value="ALPHA-D-RIBOSE 1-METHYLPHOSPHONATE 5-TRIPHOSPHATE DIPHOSPHATASE"/>
    <property type="match status" value="1"/>
</dbReference>
<evidence type="ECO:0000313" key="4">
    <source>
        <dbReference type="Proteomes" id="UP000029964"/>
    </source>
</evidence>
<dbReference type="STRING" id="857340.A0A086TEB6"/>
<protein>
    <recommendedName>
        <fullName evidence="2">Amidohydrolase-related domain-containing protein</fullName>
    </recommendedName>
</protein>
<dbReference type="HOGENOM" id="CLU_023620_2_1_1"/>
<dbReference type="SUPFAM" id="SSF51556">
    <property type="entry name" value="Metallo-dependent hydrolases"/>
    <property type="match status" value="1"/>
</dbReference>
<feature type="compositionally biased region" description="Polar residues" evidence="1">
    <location>
        <begin position="1"/>
        <end position="15"/>
    </location>
</feature>
<name>A0A086TEB6_HAPC1</name>
<keyword evidence="4" id="KW-1185">Reference proteome</keyword>
<dbReference type="AlphaFoldDB" id="A0A086TEB6"/>
<dbReference type="InterPro" id="IPR032466">
    <property type="entry name" value="Metal_Hydrolase"/>
</dbReference>
<evidence type="ECO:0000259" key="2">
    <source>
        <dbReference type="Pfam" id="PF01979"/>
    </source>
</evidence>